<feature type="transmembrane region" description="Helical" evidence="1">
    <location>
        <begin position="89"/>
        <end position="107"/>
    </location>
</feature>
<feature type="transmembrane region" description="Helical" evidence="1">
    <location>
        <begin position="63"/>
        <end position="83"/>
    </location>
</feature>
<dbReference type="AlphaFoldDB" id="A0A955L495"/>
<name>A0A955L495_9BACT</name>
<accession>A0A955L495</accession>
<protein>
    <submittedName>
        <fullName evidence="2">Phage holin family protein</fullName>
    </submittedName>
</protein>
<comment type="caution">
    <text evidence="2">The sequence shown here is derived from an EMBL/GenBank/DDBJ whole genome shotgun (WGS) entry which is preliminary data.</text>
</comment>
<dbReference type="Proteomes" id="UP000782843">
    <property type="component" value="Unassembled WGS sequence"/>
</dbReference>
<reference evidence="2" key="1">
    <citation type="submission" date="2020-04" db="EMBL/GenBank/DDBJ databases">
        <authorList>
            <person name="Zhang T."/>
        </authorList>
    </citation>
    <scope>NUCLEOTIDE SEQUENCE</scope>
    <source>
        <strain evidence="2">HKST-UBA10</strain>
    </source>
</reference>
<reference evidence="2" key="2">
    <citation type="journal article" date="2021" name="Microbiome">
        <title>Successional dynamics and alternative stable states in a saline activated sludge microbial community over 9 years.</title>
        <authorList>
            <person name="Wang Y."/>
            <person name="Ye J."/>
            <person name="Ju F."/>
            <person name="Liu L."/>
            <person name="Boyd J.A."/>
            <person name="Deng Y."/>
            <person name="Parks D.H."/>
            <person name="Jiang X."/>
            <person name="Yin X."/>
            <person name="Woodcroft B.J."/>
            <person name="Tyson G.W."/>
            <person name="Hugenholtz P."/>
            <person name="Polz M.F."/>
            <person name="Zhang T."/>
        </authorList>
    </citation>
    <scope>NUCLEOTIDE SEQUENCE</scope>
    <source>
        <strain evidence="2">HKST-UBA10</strain>
    </source>
</reference>
<evidence type="ECO:0000256" key="1">
    <source>
        <dbReference type="SAM" id="Phobius"/>
    </source>
</evidence>
<sequence>MFKILIKIAVIALTVILAGRFLPGVSVDNYLIAGLVGLVLIVLNVTVKPILKLLTLPISIMTLGLFKLVINTGIVFLAALIVPGFELDGIITAFIFGIIVSIVSTIIEKVD</sequence>
<organism evidence="2 3">
    <name type="scientific">Candidatus Dojkabacteria bacterium</name>
    <dbReference type="NCBI Taxonomy" id="2099670"/>
    <lineage>
        <taxon>Bacteria</taxon>
        <taxon>Candidatus Dojkabacteria</taxon>
    </lineage>
</organism>
<dbReference type="EMBL" id="JAGQLG010000124">
    <property type="protein sequence ID" value="MCA9382396.1"/>
    <property type="molecule type" value="Genomic_DNA"/>
</dbReference>
<keyword evidence="1" id="KW-1133">Transmembrane helix</keyword>
<dbReference type="Pfam" id="PF04020">
    <property type="entry name" value="Phage_holin_4_2"/>
    <property type="match status" value="1"/>
</dbReference>
<dbReference type="PANTHER" id="PTHR37309">
    <property type="entry name" value="SLR0284 PROTEIN"/>
    <property type="match status" value="1"/>
</dbReference>
<dbReference type="PANTHER" id="PTHR37309:SF1">
    <property type="entry name" value="SLR0284 PROTEIN"/>
    <property type="match status" value="1"/>
</dbReference>
<dbReference type="InterPro" id="IPR007165">
    <property type="entry name" value="Phage_holin_4_2"/>
</dbReference>
<feature type="transmembrane region" description="Helical" evidence="1">
    <location>
        <begin position="29"/>
        <end position="51"/>
    </location>
</feature>
<evidence type="ECO:0000313" key="3">
    <source>
        <dbReference type="Proteomes" id="UP000782843"/>
    </source>
</evidence>
<proteinExistence type="predicted"/>
<keyword evidence="1" id="KW-0812">Transmembrane</keyword>
<feature type="transmembrane region" description="Helical" evidence="1">
    <location>
        <begin position="5"/>
        <end position="23"/>
    </location>
</feature>
<gene>
    <name evidence="2" type="ORF">KC660_03250</name>
</gene>
<keyword evidence="1" id="KW-0472">Membrane</keyword>
<evidence type="ECO:0000313" key="2">
    <source>
        <dbReference type="EMBL" id="MCA9382396.1"/>
    </source>
</evidence>